<comment type="caution">
    <text evidence="6">The sequence shown here is derived from an EMBL/GenBank/DDBJ whole genome shotgun (WGS) entry which is preliminary data.</text>
</comment>
<evidence type="ECO:0000256" key="1">
    <source>
        <dbReference type="ARBA" id="ARBA00009437"/>
    </source>
</evidence>
<evidence type="ECO:0000256" key="2">
    <source>
        <dbReference type="ARBA" id="ARBA00023015"/>
    </source>
</evidence>
<keyword evidence="4" id="KW-0804">Transcription</keyword>
<sequence>MTYDQLVAFLAVAGEGSFSAASARLHKSQPAVSKLVRNLESELGVELFDRREYRATLTDAGRLFHERAAAVIESTEALRSFGMLLSGKVEPVVRLAVDAVTPLGPIMDILRGVQARYPQVRIELGTERLAGAADALREDRADLAVATRLGIDASEASDVELARFCDVRVLPVARSDHPVATCGTPIPPALLRAHAQIVLRDSATGGASPSLNVLQGALRWTVTDVAAKKEVILAGMGWGGLPEHVVADALATGELVRLQVPEFRDDIMELFVMRRRDRPHGVVAQALWE</sequence>
<keyword evidence="3" id="KW-0238">DNA-binding</keyword>
<evidence type="ECO:0000259" key="5">
    <source>
        <dbReference type="PROSITE" id="PS50931"/>
    </source>
</evidence>
<dbReference type="InterPro" id="IPR005119">
    <property type="entry name" value="LysR_subst-bd"/>
</dbReference>
<feature type="non-terminal residue" evidence="6">
    <location>
        <position position="289"/>
    </location>
</feature>
<evidence type="ECO:0000313" key="7">
    <source>
        <dbReference type="Proteomes" id="UP000075635"/>
    </source>
</evidence>
<dbReference type="AlphaFoldDB" id="A0A150RL11"/>
<dbReference type="Proteomes" id="UP000075635">
    <property type="component" value="Unassembled WGS sequence"/>
</dbReference>
<proteinExistence type="inferred from homology"/>
<dbReference type="SUPFAM" id="SSF46785">
    <property type="entry name" value="Winged helix' DNA-binding domain"/>
    <property type="match status" value="1"/>
</dbReference>
<dbReference type="Gene3D" id="1.10.10.10">
    <property type="entry name" value="Winged helix-like DNA-binding domain superfamily/Winged helix DNA-binding domain"/>
    <property type="match status" value="1"/>
</dbReference>
<dbReference type="PRINTS" id="PR00039">
    <property type="entry name" value="HTHLYSR"/>
</dbReference>
<comment type="similarity">
    <text evidence="1">Belongs to the LysR transcriptional regulatory family.</text>
</comment>
<protein>
    <submittedName>
        <fullName evidence="6">LysR family transcriptional regulator</fullName>
    </submittedName>
</protein>
<name>A0A150RL11_SORCE</name>
<accession>A0A150RL11</accession>
<evidence type="ECO:0000256" key="4">
    <source>
        <dbReference type="ARBA" id="ARBA00023163"/>
    </source>
</evidence>
<dbReference type="Pfam" id="PF03466">
    <property type="entry name" value="LysR_substrate"/>
    <property type="match status" value="1"/>
</dbReference>
<dbReference type="EMBL" id="JEMB01002510">
    <property type="protein sequence ID" value="KYF80646.1"/>
    <property type="molecule type" value="Genomic_DNA"/>
</dbReference>
<dbReference type="PROSITE" id="PS50931">
    <property type="entry name" value="HTH_LYSR"/>
    <property type="match status" value="1"/>
</dbReference>
<dbReference type="FunFam" id="1.10.10.10:FF:000001">
    <property type="entry name" value="LysR family transcriptional regulator"/>
    <property type="match status" value="1"/>
</dbReference>
<evidence type="ECO:0000313" key="6">
    <source>
        <dbReference type="EMBL" id="KYF80646.1"/>
    </source>
</evidence>
<dbReference type="InterPro" id="IPR036390">
    <property type="entry name" value="WH_DNA-bd_sf"/>
</dbReference>
<evidence type="ECO:0000256" key="3">
    <source>
        <dbReference type="ARBA" id="ARBA00023125"/>
    </source>
</evidence>
<dbReference type="GO" id="GO:0003700">
    <property type="term" value="F:DNA-binding transcription factor activity"/>
    <property type="evidence" value="ECO:0007669"/>
    <property type="project" value="InterPro"/>
</dbReference>
<reference evidence="6 7" key="1">
    <citation type="submission" date="2014-02" db="EMBL/GenBank/DDBJ databases">
        <title>The small core and large imbalanced accessory genome model reveals a collaborative survival strategy of Sorangium cellulosum strains in nature.</title>
        <authorList>
            <person name="Han K."/>
            <person name="Peng R."/>
            <person name="Blom J."/>
            <person name="Li Y.-Z."/>
        </authorList>
    </citation>
    <scope>NUCLEOTIDE SEQUENCE [LARGE SCALE GENOMIC DNA]</scope>
    <source>
        <strain evidence="6 7">So0011-07</strain>
    </source>
</reference>
<organism evidence="6 7">
    <name type="scientific">Sorangium cellulosum</name>
    <name type="common">Polyangium cellulosum</name>
    <dbReference type="NCBI Taxonomy" id="56"/>
    <lineage>
        <taxon>Bacteria</taxon>
        <taxon>Pseudomonadati</taxon>
        <taxon>Myxococcota</taxon>
        <taxon>Polyangia</taxon>
        <taxon>Polyangiales</taxon>
        <taxon>Polyangiaceae</taxon>
        <taxon>Sorangium</taxon>
    </lineage>
</organism>
<gene>
    <name evidence="6" type="ORF">BE17_37540</name>
</gene>
<dbReference type="InterPro" id="IPR036388">
    <property type="entry name" value="WH-like_DNA-bd_sf"/>
</dbReference>
<dbReference type="InterPro" id="IPR000847">
    <property type="entry name" value="LysR_HTH_N"/>
</dbReference>
<dbReference type="PANTHER" id="PTHR30126:SF88">
    <property type="entry name" value="TRANSCRIPTIONAL REGULATOR-RELATED"/>
    <property type="match status" value="1"/>
</dbReference>
<feature type="domain" description="HTH lysR-type" evidence="5">
    <location>
        <begin position="1"/>
        <end position="58"/>
    </location>
</feature>
<dbReference type="Pfam" id="PF00126">
    <property type="entry name" value="HTH_1"/>
    <property type="match status" value="1"/>
</dbReference>
<dbReference type="GO" id="GO:0000976">
    <property type="term" value="F:transcription cis-regulatory region binding"/>
    <property type="evidence" value="ECO:0007669"/>
    <property type="project" value="TreeGrafter"/>
</dbReference>
<keyword evidence="2" id="KW-0805">Transcription regulation</keyword>
<dbReference type="Gene3D" id="3.40.190.290">
    <property type="match status" value="1"/>
</dbReference>
<dbReference type="PANTHER" id="PTHR30126">
    <property type="entry name" value="HTH-TYPE TRANSCRIPTIONAL REGULATOR"/>
    <property type="match status" value="1"/>
</dbReference>
<dbReference type="SUPFAM" id="SSF53850">
    <property type="entry name" value="Periplasmic binding protein-like II"/>
    <property type="match status" value="1"/>
</dbReference>